<dbReference type="PANTHER" id="PTHR37421">
    <property type="entry name" value="UPF0260 PROTEIN YCGN"/>
    <property type="match status" value="1"/>
</dbReference>
<proteinExistence type="inferred from homology"/>
<protein>
    <recommendedName>
        <fullName evidence="1">UPF0260 protein JHT90_04485</fullName>
    </recommendedName>
</protein>
<reference evidence="2 3" key="1">
    <citation type="submission" date="2021-01" db="EMBL/GenBank/DDBJ databases">
        <title>Entomomonas sp. F2A isolated from a house cricket (Acheta domesticus).</title>
        <authorList>
            <person name="Spergser J."/>
            <person name="Busse H.-J."/>
        </authorList>
    </citation>
    <scope>NUCLEOTIDE SEQUENCE [LARGE SCALE GENOMIC DNA]</scope>
    <source>
        <strain evidence="2 3">F2A</strain>
    </source>
</reference>
<dbReference type="EMBL" id="CP067393">
    <property type="protein sequence ID" value="QQP86503.1"/>
    <property type="molecule type" value="Genomic_DNA"/>
</dbReference>
<keyword evidence="3" id="KW-1185">Reference proteome</keyword>
<comment type="similarity">
    <text evidence="1">Belongs to the UPF0260 family.</text>
</comment>
<dbReference type="HAMAP" id="MF_00676">
    <property type="entry name" value="UPF0260"/>
    <property type="match status" value="1"/>
</dbReference>
<gene>
    <name evidence="2" type="ORF">JHT90_04485</name>
</gene>
<dbReference type="Proteomes" id="UP000595278">
    <property type="component" value="Chromosome"/>
</dbReference>
<sequence length="149" mass="17301">MADKVKRFWETKTLQEMTTEEWEALCDGCGLCCLQKLQDDEDDSVYYTRIACKLLDLKTCQCQHYTDRKQYVANCIQITVKDIDSFHWLPPSCAYRRLAENDKLPDWHPLLTGEPATTIKSGITMSGKMLSETTVSEDKWEDYLIFRVG</sequence>
<accession>A0A974NH07</accession>
<dbReference type="Pfam" id="PF03692">
    <property type="entry name" value="CxxCxxCC"/>
    <property type="match status" value="1"/>
</dbReference>
<organism evidence="2 3">
    <name type="scientific">Entomomonas asaccharolytica</name>
    <dbReference type="NCBI Taxonomy" id="2785331"/>
    <lineage>
        <taxon>Bacteria</taxon>
        <taxon>Pseudomonadati</taxon>
        <taxon>Pseudomonadota</taxon>
        <taxon>Gammaproteobacteria</taxon>
        <taxon>Pseudomonadales</taxon>
        <taxon>Pseudomonadaceae</taxon>
        <taxon>Entomomonas</taxon>
    </lineage>
</organism>
<evidence type="ECO:0000256" key="1">
    <source>
        <dbReference type="HAMAP-Rule" id="MF_00676"/>
    </source>
</evidence>
<dbReference type="PIRSF" id="PIRSF006173">
    <property type="entry name" value="UCP006173"/>
    <property type="match status" value="1"/>
</dbReference>
<dbReference type="PANTHER" id="PTHR37421:SF1">
    <property type="entry name" value="UPF0260 PROTEIN YCGN"/>
    <property type="match status" value="1"/>
</dbReference>
<dbReference type="NCBIfam" id="NF003507">
    <property type="entry name" value="PRK05170.2-5"/>
    <property type="match status" value="1"/>
</dbReference>
<dbReference type="KEGG" id="eaz:JHT90_04485"/>
<dbReference type="AlphaFoldDB" id="A0A974NH07"/>
<dbReference type="InterPro" id="IPR008228">
    <property type="entry name" value="UCP006173"/>
</dbReference>
<dbReference type="InterPro" id="IPR005358">
    <property type="entry name" value="Puta_zinc/iron-chelating_dom"/>
</dbReference>
<dbReference type="RefSeq" id="WP_201094641.1">
    <property type="nucleotide sequence ID" value="NZ_CP067393.1"/>
</dbReference>
<evidence type="ECO:0000313" key="3">
    <source>
        <dbReference type="Proteomes" id="UP000595278"/>
    </source>
</evidence>
<name>A0A974NH07_9GAMM</name>
<evidence type="ECO:0000313" key="2">
    <source>
        <dbReference type="EMBL" id="QQP86503.1"/>
    </source>
</evidence>
<dbReference type="NCBIfam" id="NF003501">
    <property type="entry name" value="PRK05170.1-5"/>
    <property type="match status" value="1"/>
</dbReference>